<accession>A0A9R1D4N5</accession>
<reference evidence="2" key="1">
    <citation type="journal article" date="2023" name="Front. Microbiol.">
        <title>Genomic-based phylogenetic and metabolic analyses of the genus Natronomonas, and description of Natronomonas aquatica sp. nov.</title>
        <authorList>
            <person name="Garcia-Roldan A."/>
            <person name="Duran-Viseras A."/>
            <person name="de la Haba R.R."/>
            <person name="Corral P."/>
            <person name="Sanchez-Porro C."/>
            <person name="Ventosa A."/>
        </authorList>
    </citation>
    <scope>NUCLEOTIDE SEQUENCE</scope>
    <source>
        <strain evidence="2">F2-12</strain>
    </source>
</reference>
<keyword evidence="3" id="KW-1185">Reference proteome</keyword>
<dbReference type="RefSeq" id="WP_256029577.1">
    <property type="nucleotide sequence ID" value="NZ_JAHLKM010000009.1"/>
</dbReference>
<name>A0A9R1D4N5_9EURY</name>
<dbReference type="Proteomes" id="UP001139494">
    <property type="component" value="Unassembled WGS sequence"/>
</dbReference>
<dbReference type="PROSITE" id="PS51740">
    <property type="entry name" value="SPOVT_ABRB"/>
    <property type="match status" value="1"/>
</dbReference>
<dbReference type="InterPro" id="IPR037914">
    <property type="entry name" value="SpoVT-AbrB_sf"/>
</dbReference>
<dbReference type="InterPro" id="IPR007159">
    <property type="entry name" value="SpoVT-AbrB_dom"/>
</dbReference>
<dbReference type="GO" id="GO:0003677">
    <property type="term" value="F:DNA binding"/>
    <property type="evidence" value="ECO:0007669"/>
    <property type="project" value="UniProtKB-KW"/>
</dbReference>
<gene>
    <name evidence="2" type="ORF">KM295_08710</name>
</gene>
<organism evidence="2 3">
    <name type="scientific">Natronomonas aquatica</name>
    <dbReference type="NCBI Taxonomy" id="2841590"/>
    <lineage>
        <taxon>Archaea</taxon>
        <taxon>Methanobacteriati</taxon>
        <taxon>Methanobacteriota</taxon>
        <taxon>Stenosarchaea group</taxon>
        <taxon>Halobacteria</taxon>
        <taxon>Halobacteriales</taxon>
        <taxon>Natronomonadaceae</taxon>
        <taxon>Natronomonas</taxon>
    </lineage>
</organism>
<feature type="domain" description="SpoVT-AbrB" evidence="1">
    <location>
        <begin position="6"/>
        <end position="56"/>
    </location>
</feature>
<dbReference type="Pfam" id="PF04014">
    <property type="entry name" value="MazE_antitoxin"/>
    <property type="match status" value="1"/>
</dbReference>
<protein>
    <submittedName>
        <fullName evidence="2">AbrB/MazE/SpoVT family DNA-binding domain-containing protein</fullName>
    </submittedName>
</protein>
<dbReference type="NCBIfam" id="TIGR01439">
    <property type="entry name" value="lp_hng_hel_AbrB"/>
    <property type="match status" value="1"/>
</dbReference>
<sequence length="91" mass="10156">MSTDDPEVTTVTSKGQITIPSRLRKQFGLEKGTKLMVVPTDYGLVLKKLELPSVEEFQQRVEERSETVDLSMEEVSELVHQARGSFDEGGS</sequence>
<dbReference type="SUPFAM" id="SSF89447">
    <property type="entry name" value="AbrB/MazE/MraZ-like"/>
    <property type="match status" value="1"/>
</dbReference>
<dbReference type="AlphaFoldDB" id="A0A9R1D4N5"/>
<proteinExistence type="predicted"/>
<evidence type="ECO:0000259" key="1">
    <source>
        <dbReference type="PROSITE" id="PS51740"/>
    </source>
</evidence>
<dbReference type="SMART" id="SM00966">
    <property type="entry name" value="SpoVT_AbrB"/>
    <property type="match status" value="1"/>
</dbReference>
<comment type="caution">
    <text evidence="2">The sequence shown here is derived from an EMBL/GenBank/DDBJ whole genome shotgun (WGS) entry which is preliminary data.</text>
</comment>
<evidence type="ECO:0000313" key="2">
    <source>
        <dbReference type="EMBL" id="MCQ4333554.1"/>
    </source>
</evidence>
<dbReference type="Gene3D" id="2.10.260.10">
    <property type="match status" value="1"/>
</dbReference>
<dbReference type="EMBL" id="JAHLKM010000009">
    <property type="protein sequence ID" value="MCQ4333554.1"/>
    <property type="molecule type" value="Genomic_DNA"/>
</dbReference>
<evidence type="ECO:0000313" key="3">
    <source>
        <dbReference type="Proteomes" id="UP001139494"/>
    </source>
</evidence>
<keyword evidence="2" id="KW-0238">DNA-binding</keyword>